<dbReference type="AlphaFoldDB" id="A0A9P7YD51"/>
<accession>A0A9P7YD51</accession>
<organism evidence="2 3">
    <name type="scientific">Amylocarpus encephaloides</name>
    <dbReference type="NCBI Taxonomy" id="45428"/>
    <lineage>
        <taxon>Eukaryota</taxon>
        <taxon>Fungi</taxon>
        <taxon>Dikarya</taxon>
        <taxon>Ascomycota</taxon>
        <taxon>Pezizomycotina</taxon>
        <taxon>Leotiomycetes</taxon>
        <taxon>Helotiales</taxon>
        <taxon>Helotiales incertae sedis</taxon>
        <taxon>Amylocarpus</taxon>
    </lineage>
</organism>
<proteinExistence type="predicted"/>
<reference evidence="2" key="1">
    <citation type="journal article" date="2021" name="IMA Fungus">
        <title>Genomic characterization of three marine fungi, including Emericellopsis atlantica sp. nov. with signatures of a generalist lifestyle and marine biomass degradation.</title>
        <authorList>
            <person name="Hagestad O.C."/>
            <person name="Hou L."/>
            <person name="Andersen J.H."/>
            <person name="Hansen E.H."/>
            <person name="Altermark B."/>
            <person name="Li C."/>
            <person name="Kuhnert E."/>
            <person name="Cox R.J."/>
            <person name="Crous P.W."/>
            <person name="Spatafora J.W."/>
            <person name="Lail K."/>
            <person name="Amirebrahimi M."/>
            <person name="Lipzen A."/>
            <person name="Pangilinan J."/>
            <person name="Andreopoulos W."/>
            <person name="Hayes R.D."/>
            <person name="Ng V."/>
            <person name="Grigoriev I.V."/>
            <person name="Jackson S.A."/>
            <person name="Sutton T.D.S."/>
            <person name="Dobson A.D.W."/>
            <person name="Rama T."/>
        </authorList>
    </citation>
    <scope>NUCLEOTIDE SEQUENCE</scope>
    <source>
        <strain evidence="2">TRa018bII</strain>
    </source>
</reference>
<feature type="region of interest" description="Disordered" evidence="1">
    <location>
        <begin position="220"/>
        <end position="244"/>
    </location>
</feature>
<evidence type="ECO:0000256" key="1">
    <source>
        <dbReference type="SAM" id="MobiDB-lite"/>
    </source>
</evidence>
<dbReference type="Proteomes" id="UP000824998">
    <property type="component" value="Unassembled WGS sequence"/>
</dbReference>
<sequence>MSSFKDFSRVVDDSGSSRTPIPSFIYCDFRGRDDIYGCRNPAIPNYKYCATHACYSSAEVCQGMAAAGQIYCELHLCTSTIHHDGQGRSRCRNEVANHSASTSSHGWLKFCDEHRCRAPKCRHEVDSQLGPGGQYCHVHTCAVDGCGLFNSTDHKYCLGHRCLYRFKDQANGPCWLPRNNGSDKCALHAQIVMLCPKCERGQIDYSGECNRCPFRDKRTKPVTGQDGGQMGPPDGSYGENFRYA</sequence>
<comment type="caution">
    <text evidence="2">The sequence shown here is derived from an EMBL/GenBank/DDBJ whole genome shotgun (WGS) entry which is preliminary data.</text>
</comment>
<gene>
    <name evidence="2" type="ORF">BJ875DRAFT_469958</name>
</gene>
<evidence type="ECO:0000313" key="2">
    <source>
        <dbReference type="EMBL" id="KAG9231262.1"/>
    </source>
</evidence>
<protein>
    <submittedName>
        <fullName evidence="2">Uncharacterized protein</fullName>
    </submittedName>
</protein>
<name>A0A9P7YD51_9HELO</name>
<dbReference type="EMBL" id="MU251614">
    <property type="protein sequence ID" value="KAG9231262.1"/>
    <property type="molecule type" value="Genomic_DNA"/>
</dbReference>
<keyword evidence="3" id="KW-1185">Reference proteome</keyword>
<evidence type="ECO:0000313" key="3">
    <source>
        <dbReference type="Proteomes" id="UP000824998"/>
    </source>
</evidence>